<sequence length="120" mass="13587">PFDTRACVRSLPQCRAGEDDGVHGDIRVLRAEENTAQRAPRLPLDCLRNGHRAQHWPIPVACILPVMPYLRFLFPDCGYARSDLRAGPRVHSWGAIVWDLCHYRSLAGEWFACVCSVLVF</sequence>
<organism evidence="1 2">
    <name type="scientific">Mycena citricolor</name>
    <dbReference type="NCBI Taxonomy" id="2018698"/>
    <lineage>
        <taxon>Eukaryota</taxon>
        <taxon>Fungi</taxon>
        <taxon>Dikarya</taxon>
        <taxon>Basidiomycota</taxon>
        <taxon>Agaricomycotina</taxon>
        <taxon>Agaricomycetes</taxon>
        <taxon>Agaricomycetidae</taxon>
        <taxon>Agaricales</taxon>
        <taxon>Marasmiineae</taxon>
        <taxon>Mycenaceae</taxon>
        <taxon>Mycena</taxon>
    </lineage>
</organism>
<protein>
    <submittedName>
        <fullName evidence="1">Uncharacterized protein</fullName>
    </submittedName>
</protein>
<comment type="caution">
    <text evidence="1">The sequence shown here is derived from an EMBL/GenBank/DDBJ whole genome shotgun (WGS) entry which is preliminary data.</text>
</comment>
<name>A0AAD2GUR8_9AGAR</name>
<dbReference type="Proteomes" id="UP001295794">
    <property type="component" value="Unassembled WGS sequence"/>
</dbReference>
<dbReference type="AlphaFoldDB" id="A0AAD2GUR8"/>
<evidence type="ECO:0000313" key="1">
    <source>
        <dbReference type="EMBL" id="CAK5263565.1"/>
    </source>
</evidence>
<proteinExistence type="predicted"/>
<evidence type="ECO:0000313" key="2">
    <source>
        <dbReference type="Proteomes" id="UP001295794"/>
    </source>
</evidence>
<reference evidence="1" key="1">
    <citation type="submission" date="2023-11" db="EMBL/GenBank/DDBJ databases">
        <authorList>
            <person name="De Vega J J."/>
            <person name="De Vega J J."/>
        </authorList>
    </citation>
    <scope>NUCLEOTIDE SEQUENCE</scope>
</reference>
<dbReference type="EMBL" id="CAVNYO010000040">
    <property type="protein sequence ID" value="CAK5263565.1"/>
    <property type="molecule type" value="Genomic_DNA"/>
</dbReference>
<feature type="non-terminal residue" evidence="1">
    <location>
        <position position="120"/>
    </location>
</feature>
<gene>
    <name evidence="1" type="ORF">MYCIT1_LOCUS3028</name>
</gene>
<feature type="non-terminal residue" evidence="1">
    <location>
        <position position="1"/>
    </location>
</feature>
<accession>A0AAD2GUR8</accession>
<keyword evidence="2" id="KW-1185">Reference proteome</keyword>